<evidence type="ECO:0000313" key="1">
    <source>
        <dbReference type="EMBL" id="MBL0373016.1"/>
    </source>
</evidence>
<comment type="caution">
    <text evidence="1">The sequence shown here is derived from an EMBL/GenBank/DDBJ whole genome shotgun (WGS) entry which is preliminary data.</text>
</comment>
<name>A0A936YR33_9HYPH</name>
<accession>A0A936YR33</accession>
<reference evidence="1" key="1">
    <citation type="submission" date="2021-01" db="EMBL/GenBank/DDBJ databases">
        <title>Rhizobium sp. strain KVB221 16S ribosomal RNA gene Genome sequencing and assembly.</title>
        <authorList>
            <person name="Kang M."/>
        </authorList>
    </citation>
    <scope>NUCLEOTIDE SEQUENCE</scope>
    <source>
        <strain evidence="1">KVB221</strain>
    </source>
</reference>
<dbReference type="EMBL" id="JAEQNC010000006">
    <property type="protein sequence ID" value="MBL0373016.1"/>
    <property type="molecule type" value="Genomic_DNA"/>
</dbReference>
<evidence type="ECO:0000313" key="2">
    <source>
        <dbReference type="Proteomes" id="UP000633219"/>
    </source>
</evidence>
<sequence length="143" mass="15149">MKAAFIVMSILGCDDSGVQCLPVASVAEQWATIAACDAASEKQLEKFRNVNHPMVVAVCQTADTTALADSEADVAEANLDVSGNPTPPETAVGTADKHPGMTERAIALFVNAMPTRKGMKATISKPVHFVTDTYSWVARKIVD</sequence>
<keyword evidence="2" id="KW-1185">Reference proteome</keyword>
<dbReference type="RefSeq" id="WP_201658703.1">
    <property type="nucleotide sequence ID" value="NZ_JAEQNC010000006.1"/>
</dbReference>
<dbReference type="AlphaFoldDB" id="A0A936YR33"/>
<dbReference type="Proteomes" id="UP000633219">
    <property type="component" value="Unassembled WGS sequence"/>
</dbReference>
<protein>
    <submittedName>
        <fullName evidence="1">Uncharacterized protein</fullName>
    </submittedName>
</protein>
<proteinExistence type="predicted"/>
<organism evidence="1 2">
    <name type="scientific">Rhizobium setariae</name>
    <dbReference type="NCBI Taxonomy" id="2801340"/>
    <lineage>
        <taxon>Bacteria</taxon>
        <taxon>Pseudomonadati</taxon>
        <taxon>Pseudomonadota</taxon>
        <taxon>Alphaproteobacteria</taxon>
        <taxon>Hyphomicrobiales</taxon>
        <taxon>Rhizobiaceae</taxon>
        <taxon>Rhizobium/Agrobacterium group</taxon>
        <taxon>Rhizobium</taxon>
    </lineage>
</organism>
<gene>
    <name evidence="1" type="ORF">JJB09_13355</name>
</gene>